<comment type="caution">
    <text evidence="2">The sequence shown here is derived from an EMBL/GenBank/DDBJ whole genome shotgun (WGS) entry which is preliminary data.</text>
</comment>
<dbReference type="Proteomes" id="UP001529510">
    <property type="component" value="Unassembled WGS sequence"/>
</dbReference>
<accession>A0ABD0RYB4</accession>
<proteinExistence type="predicted"/>
<evidence type="ECO:0000313" key="2">
    <source>
        <dbReference type="EMBL" id="KAL0203539.1"/>
    </source>
</evidence>
<feature type="compositionally biased region" description="Polar residues" evidence="1">
    <location>
        <begin position="56"/>
        <end position="68"/>
    </location>
</feature>
<evidence type="ECO:0000313" key="3">
    <source>
        <dbReference type="Proteomes" id="UP001529510"/>
    </source>
</evidence>
<sequence>MAIQEVGRRGSGNHHQEPLPNPTQPLSLPVYIAPLSSELAVSASTYQPDRKRKRQSGSQGDEGPSTSCRRPAKRSCR</sequence>
<organism evidence="2 3">
    <name type="scientific">Cirrhinus mrigala</name>
    <name type="common">Mrigala</name>
    <dbReference type="NCBI Taxonomy" id="683832"/>
    <lineage>
        <taxon>Eukaryota</taxon>
        <taxon>Metazoa</taxon>
        <taxon>Chordata</taxon>
        <taxon>Craniata</taxon>
        <taxon>Vertebrata</taxon>
        <taxon>Euteleostomi</taxon>
        <taxon>Actinopterygii</taxon>
        <taxon>Neopterygii</taxon>
        <taxon>Teleostei</taxon>
        <taxon>Ostariophysi</taxon>
        <taxon>Cypriniformes</taxon>
        <taxon>Cyprinidae</taxon>
        <taxon>Labeoninae</taxon>
        <taxon>Labeonini</taxon>
        <taxon>Cirrhinus</taxon>
    </lineage>
</organism>
<dbReference type="EMBL" id="JAMKFB020000001">
    <property type="protein sequence ID" value="KAL0203539.1"/>
    <property type="molecule type" value="Genomic_DNA"/>
</dbReference>
<evidence type="ECO:0000256" key="1">
    <source>
        <dbReference type="SAM" id="MobiDB-lite"/>
    </source>
</evidence>
<feature type="region of interest" description="Disordered" evidence="1">
    <location>
        <begin position="1"/>
        <end position="28"/>
    </location>
</feature>
<name>A0ABD0RYB4_CIRMR</name>
<feature type="region of interest" description="Disordered" evidence="1">
    <location>
        <begin position="42"/>
        <end position="77"/>
    </location>
</feature>
<protein>
    <submittedName>
        <fullName evidence="2">Uncharacterized protein</fullName>
    </submittedName>
</protein>
<dbReference type="AlphaFoldDB" id="A0ABD0RYB4"/>
<gene>
    <name evidence="2" type="ORF">M9458_001557</name>
</gene>
<keyword evidence="3" id="KW-1185">Reference proteome</keyword>
<reference evidence="2 3" key="1">
    <citation type="submission" date="2024-05" db="EMBL/GenBank/DDBJ databases">
        <title>Genome sequencing and assembly of Indian major carp, Cirrhinus mrigala (Hamilton, 1822).</title>
        <authorList>
            <person name="Mohindra V."/>
            <person name="Chowdhury L.M."/>
            <person name="Lal K."/>
            <person name="Jena J.K."/>
        </authorList>
    </citation>
    <scope>NUCLEOTIDE SEQUENCE [LARGE SCALE GENOMIC DNA]</scope>
    <source>
        <strain evidence="2">CM1030</strain>
        <tissue evidence="2">Blood</tissue>
    </source>
</reference>
<feature type="non-terminal residue" evidence="2">
    <location>
        <position position="77"/>
    </location>
</feature>